<dbReference type="Gene3D" id="1.20.144.10">
    <property type="entry name" value="Phosphatidic acid phosphatase type 2/haloperoxidase"/>
    <property type="match status" value="1"/>
</dbReference>
<feature type="signal peptide" evidence="1">
    <location>
        <begin position="1"/>
        <end position="25"/>
    </location>
</feature>
<dbReference type="Proteomes" id="UP000256379">
    <property type="component" value="Unassembled WGS sequence"/>
</dbReference>
<keyword evidence="4" id="KW-1185">Reference proteome</keyword>
<comment type="caution">
    <text evidence="3">The sequence shown here is derived from an EMBL/GenBank/DDBJ whole genome shotgun (WGS) entry which is preliminary data.</text>
</comment>
<dbReference type="InterPro" id="IPR000326">
    <property type="entry name" value="PAP2/HPO"/>
</dbReference>
<protein>
    <recommendedName>
        <fullName evidence="2">Phosphatidic acid phosphatase type 2/haloperoxidase domain-containing protein</fullName>
    </recommendedName>
</protein>
<feature type="domain" description="Phosphatidic acid phosphatase type 2/haloperoxidase" evidence="2">
    <location>
        <begin position="70"/>
        <end position="165"/>
    </location>
</feature>
<dbReference type="EMBL" id="NXLQ01000002">
    <property type="protein sequence ID" value="RDU67049.1"/>
    <property type="molecule type" value="Genomic_DNA"/>
</dbReference>
<reference evidence="3 4" key="1">
    <citation type="submission" date="2018-04" db="EMBL/GenBank/DDBJ databases">
        <title>Novel Campyloabacter and Helicobacter Species and Strains.</title>
        <authorList>
            <person name="Mannion A.J."/>
            <person name="Shen Z."/>
            <person name="Fox J.G."/>
        </authorList>
    </citation>
    <scope>NUCLEOTIDE SEQUENCE [LARGE SCALE GENOMIC DNA]</scope>
    <source>
        <strain evidence="3 4">MIT 17-337</strain>
    </source>
</reference>
<evidence type="ECO:0000259" key="2">
    <source>
        <dbReference type="SMART" id="SM00014"/>
    </source>
</evidence>
<dbReference type="AlphaFoldDB" id="A0A3D8IP81"/>
<proteinExistence type="predicted"/>
<evidence type="ECO:0000313" key="3">
    <source>
        <dbReference type="EMBL" id="RDU67049.1"/>
    </source>
</evidence>
<organism evidence="3 4">
    <name type="scientific">Helicobacter didelphidarum</name>
    <dbReference type="NCBI Taxonomy" id="2040648"/>
    <lineage>
        <taxon>Bacteria</taxon>
        <taxon>Pseudomonadati</taxon>
        <taxon>Campylobacterota</taxon>
        <taxon>Epsilonproteobacteria</taxon>
        <taxon>Campylobacterales</taxon>
        <taxon>Helicobacteraceae</taxon>
        <taxon>Helicobacter</taxon>
    </lineage>
</organism>
<dbReference type="SMART" id="SM00014">
    <property type="entry name" value="acidPPc"/>
    <property type="match status" value="1"/>
</dbReference>
<feature type="chain" id="PRO_5017667896" description="Phosphatidic acid phosphatase type 2/haloperoxidase domain-containing protein" evidence="1">
    <location>
        <begin position="26"/>
        <end position="198"/>
    </location>
</feature>
<keyword evidence="1" id="KW-0732">Signal</keyword>
<dbReference type="Pfam" id="PF01569">
    <property type="entry name" value="PAP2"/>
    <property type="match status" value="1"/>
</dbReference>
<name>A0A3D8IP81_9HELI</name>
<gene>
    <name evidence="3" type="ORF">CQA53_01965</name>
</gene>
<dbReference type="CDD" id="cd03394">
    <property type="entry name" value="PAP2_like_5"/>
    <property type="match status" value="1"/>
</dbReference>
<evidence type="ECO:0000256" key="1">
    <source>
        <dbReference type="SAM" id="SignalP"/>
    </source>
</evidence>
<dbReference type="OrthoDB" id="5321565at2"/>
<sequence>MKKLQRIIIFLTLLCAINSTVRANAAFEQVGNILTLAPFGMLIVSLGMKDYEGAWQLTIASLATQGTIEVIKKGMEYTYNNGGGDSLLFAKRPCCADYKGMPSGHSGGAFSAAGYVYYRYGWKPALPMIAIGVITAASRVTARKHTILQTIVGGAIAWGWAYVFTTKYKPKSRFLITPEVSHDNLGGTFYGVNATYSW</sequence>
<dbReference type="SUPFAM" id="SSF48317">
    <property type="entry name" value="Acid phosphatase/Vanadium-dependent haloperoxidase"/>
    <property type="match status" value="1"/>
</dbReference>
<accession>A0A3D8IP81</accession>
<dbReference type="InterPro" id="IPR036938">
    <property type="entry name" value="PAP2/HPO_sf"/>
</dbReference>
<dbReference type="RefSeq" id="WP_115542344.1">
    <property type="nucleotide sequence ID" value="NZ_NXLQ01000002.1"/>
</dbReference>
<evidence type="ECO:0000313" key="4">
    <source>
        <dbReference type="Proteomes" id="UP000256379"/>
    </source>
</evidence>